<dbReference type="SFLD" id="SFLDS00003">
    <property type="entry name" value="Haloacid_Dehalogenase"/>
    <property type="match status" value="1"/>
</dbReference>
<protein>
    <recommendedName>
        <fullName evidence="3">Haloacid dehalogenase</fullName>
    </recommendedName>
</protein>
<dbReference type="STRING" id="889306.KP78_38980"/>
<evidence type="ECO:0000313" key="1">
    <source>
        <dbReference type="EMBL" id="KIL42675.1"/>
    </source>
</evidence>
<dbReference type="EMBL" id="JXRP01000022">
    <property type="protein sequence ID" value="KIL42675.1"/>
    <property type="molecule type" value="Genomic_DNA"/>
</dbReference>
<dbReference type="InterPro" id="IPR050155">
    <property type="entry name" value="HAD-like_hydrolase_sf"/>
</dbReference>
<organism evidence="1 2">
    <name type="scientific">Jeotgalibacillus soli</name>
    <dbReference type="NCBI Taxonomy" id="889306"/>
    <lineage>
        <taxon>Bacteria</taxon>
        <taxon>Bacillati</taxon>
        <taxon>Bacillota</taxon>
        <taxon>Bacilli</taxon>
        <taxon>Bacillales</taxon>
        <taxon>Caryophanaceae</taxon>
        <taxon>Jeotgalibacillus</taxon>
    </lineage>
</organism>
<dbReference type="InterPro" id="IPR023214">
    <property type="entry name" value="HAD_sf"/>
</dbReference>
<reference evidence="1 2" key="1">
    <citation type="submission" date="2015-01" db="EMBL/GenBank/DDBJ databases">
        <title>Genome sequencing of Jeotgalibacillus soli.</title>
        <authorList>
            <person name="Goh K.M."/>
            <person name="Chan K.-G."/>
            <person name="Yaakop A.S."/>
            <person name="Ee R."/>
            <person name="Gan H.M."/>
            <person name="Chan C.S."/>
        </authorList>
    </citation>
    <scope>NUCLEOTIDE SEQUENCE [LARGE SCALE GENOMIC DNA]</scope>
    <source>
        <strain evidence="1 2">P9</strain>
    </source>
</reference>
<dbReference type="OrthoDB" id="9797743at2"/>
<dbReference type="RefSeq" id="WP_041091102.1">
    <property type="nucleotide sequence ID" value="NZ_JXRP01000022.1"/>
</dbReference>
<dbReference type="InterPro" id="IPR006439">
    <property type="entry name" value="HAD-SF_hydro_IA"/>
</dbReference>
<dbReference type="PATRIC" id="fig|889306.3.peg.3915"/>
<evidence type="ECO:0000313" key="2">
    <source>
        <dbReference type="Proteomes" id="UP000031938"/>
    </source>
</evidence>
<dbReference type="Proteomes" id="UP000031938">
    <property type="component" value="Unassembled WGS sequence"/>
</dbReference>
<name>A0A0C2QX63_9BACL</name>
<dbReference type="SFLD" id="SFLDG01129">
    <property type="entry name" value="C1.5:_HAD__Beta-PGM__Phosphata"/>
    <property type="match status" value="1"/>
</dbReference>
<dbReference type="Gene3D" id="3.40.50.1000">
    <property type="entry name" value="HAD superfamily/HAD-like"/>
    <property type="match status" value="1"/>
</dbReference>
<accession>A0A0C2QX63</accession>
<dbReference type="PANTHER" id="PTHR43434">
    <property type="entry name" value="PHOSPHOGLYCOLATE PHOSPHATASE"/>
    <property type="match status" value="1"/>
</dbReference>
<gene>
    <name evidence="1" type="ORF">KP78_38980</name>
</gene>
<keyword evidence="2" id="KW-1185">Reference proteome</keyword>
<dbReference type="Pfam" id="PF00702">
    <property type="entry name" value="Hydrolase"/>
    <property type="match status" value="1"/>
</dbReference>
<dbReference type="AlphaFoldDB" id="A0A0C2QX63"/>
<dbReference type="NCBIfam" id="TIGR01509">
    <property type="entry name" value="HAD-SF-IA-v3"/>
    <property type="match status" value="1"/>
</dbReference>
<dbReference type="PANTHER" id="PTHR43434:SF1">
    <property type="entry name" value="PHOSPHOGLYCOLATE PHOSPHATASE"/>
    <property type="match status" value="1"/>
</dbReference>
<dbReference type="InterPro" id="IPR036412">
    <property type="entry name" value="HAD-like_sf"/>
</dbReference>
<evidence type="ECO:0008006" key="3">
    <source>
        <dbReference type="Google" id="ProtNLM"/>
    </source>
</evidence>
<dbReference type="SUPFAM" id="SSF56784">
    <property type="entry name" value="HAD-like"/>
    <property type="match status" value="1"/>
</dbReference>
<comment type="caution">
    <text evidence="1">The sequence shown here is derived from an EMBL/GenBank/DDBJ whole genome shotgun (WGS) entry which is preliminary data.</text>
</comment>
<dbReference type="GO" id="GO:0008967">
    <property type="term" value="F:phosphoglycolate phosphatase activity"/>
    <property type="evidence" value="ECO:0007669"/>
    <property type="project" value="TreeGrafter"/>
</dbReference>
<dbReference type="PRINTS" id="PR00413">
    <property type="entry name" value="HADHALOGNASE"/>
</dbReference>
<proteinExistence type="predicted"/>
<dbReference type="NCBIfam" id="TIGR01549">
    <property type="entry name" value="HAD-SF-IA-v1"/>
    <property type="match status" value="1"/>
</dbReference>
<sequence length="250" mass="27830">MEKRKIIIDGEVVSASVIAFDKDGTLFQAEPFWLALNDERKKHFMAIAGEEYGHEWDHMMGVNGNKVDHHGLLAIAGEQEEQIAIAALLYKSTKIPWIACVTQAKKLLNKSNQELDIQSSFQPYDDAVALMRSLKQAGYVVGIVTSDQHARTIECLKLIGMEKEMDFVVTPADVQNGKPAPDMLKKVCRNFTIPSEELLVIGDSIVDSLMARAAGCKSVAVHSHESMRQALLDSSNYVIERLSEISVKWE</sequence>
<dbReference type="GO" id="GO:0006281">
    <property type="term" value="P:DNA repair"/>
    <property type="evidence" value="ECO:0007669"/>
    <property type="project" value="TreeGrafter"/>
</dbReference>